<dbReference type="SMART" id="SM00342">
    <property type="entry name" value="HTH_ARAC"/>
    <property type="match status" value="1"/>
</dbReference>
<dbReference type="SUPFAM" id="SSF46689">
    <property type="entry name" value="Homeodomain-like"/>
    <property type="match status" value="1"/>
</dbReference>
<dbReference type="PANTHER" id="PTHR46796:SF6">
    <property type="entry name" value="ARAC SUBFAMILY"/>
    <property type="match status" value="1"/>
</dbReference>
<dbReference type="GO" id="GO:0003700">
    <property type="term" value="F:DNA-binding transcription factor activity"/>
    <property type="evidence" value="ECO:0007669"/>
    <property type="project" value="InterPro"/>
</dbReference>
<dbReference type="STRING" id="1619308.B5808_18160"/>
<name>A0A1X9LNZ3_9MICO</name>
<dbReference type="InterPro" id="IPR018060">
    <property type="entry name" value="HTH_AraC"/>
</dbReference>
<dbReference type="Pfam" id="PF12833">
    <property type="entry name" value="HTH_18"/>
    <property type="match status" value="1"/>
</dbReference>
<dbReference type="InterPro" id="IPR020449">
    <property type="entry name" value="Tscrpt_reg_AraC-type_HTH"/>
</dbReference>
<proteinExistence type="predicted"/>
<dbReference type="RefSeq" id="WP_085021073.1">
    <property type="nucleotide sequence ID" value="NZ_BMHD01000001.1"/>
</dbReference>
<keyword evidence="2" id="KW-1185">Reference proteome</keyword>
<dbReference type="InterPro" id="IPR009057">
    <property type="entry name" value="Homeodomain-like_sf"/>
</dbReference>
<evidence type="ECO:0000313" key="1">
    <source>
        <dbReference type="EMBL" id="ARJ06935.1"/>
    </source>
</evidence>
<reference evidence="1 2" key="1">
    <citation type="submission" date="2017-04" db="EMBL/GenBank/DDBJ databases">
        <authorList>
            <person name="Afonso C.L."/>
            <person name="Miller P.J."/>
            <person name="Scott M.A."/>
            <person name="Spackman E."/>
            <person name="Goraichik I."/>
            <person name="Dimitrov K.M."/>
            <person name="Suarez D.L."/>
            <person name="Swayne D.E."/>
        </authorList>
    </citation>
    <scope>NUCLEOTIDE SEQUENCE [LARGE SCALE GENOMIC DNA]</scope>
    <source>
        <strain evidence="2">XA(T)</strain>
    </source>
</reference>
<dbReference type="AlphaFoldDB" id="A0A1X9LNZ3"/>
<dbReference type="Gene3D" id="1.10.10.60">
    <property type="entry name" value="Homeodomain-like"/>
    <property type="match status" value="1"/>
</dbReference>
<dbReference type="Proteomes" id="UP000192775">
    <property type="component" value="Chromosome"/>
</dbReference>
<dbReference type="KEGG" id="cphy:B5808_18160"/>
<dbReference type="PRINTS" id="PR00032">
    <property type="entry name" value="HTHARAC"/>
</dbReference>
<dbReference type="PROSITE" id="PS01124">
    <property type="entry name" value="HTH_ARAC_FAMILY_2"/>
    <property type="match status" value="1"/>
</dbReference>
<protein>
    <submittedName>
        <fullName evidence="1">Uncharacterized protein</fullName>
    </submittedName>
</protein>
<gene>
    <name evidence="1" type="ORF">B5808_18160</name>
</gene>
<dbReference type="InterPro" id="IPR035418">
    <property type="entry name" value="AraC-bd_2"/>
</dbReference>
<dbReference type="Pfam" id="PF14525">
    <property type="entry name" value="AraC_binding_2"/>
    <property type="match status" value="1"/>
</dbReference>
<dbReference type="GO" id="GO:0043565">
    <property type="term" value="F:sequence-specific DNA binding"/>
    <property type="evidence" value="ECO:0007669"/>
    <property type="project" value="InterPro"/>
</dbReference>
<organism evidence="1 2">
    <name type="scientific">Cnuibacter physcomitrellae</name>
    <dbReference type="NCBI Taxonomy" id="1619308"/>
    <lineage>
        <taxon>Bacteria</taxon>
        <taxon>Bacillati</taxon>
        <taxon>Actinomycetota</taxon>
        <taxon>Actinomycetes</taxon>
        <taxon>Micrococcales</taxon>
        <taxon>Microbacteriaceae</taxon>
        <taxon>Cnuibacter</taxon>
    </lineage>
</organism>
<dbReference type="InterPro" id="IPR018062">
    <property type="entry name" value="HTH_AraC-typ_CS"/>
</dbReference>
<dbReference type="EMBL" id="CP020715">
    <property type="protein sequence ID" value="ARJ06935.1"/>
    <property type="molecule type" value="Genomic_DNA"/>
</dbReference>
<sequence>MLFLPGAARSPDGFPPNAATLLRLRDLGPLKLAQVRAPTGHEDPAWGYVDPGDAFVFTFVAGGAVEIAGSGGPGLVQAGELGVTYTPRLAGMRMTSDFHAVSLRVDHAALPLADPEIDVLGARPFSLEESVPRLLATMTTQLVSADRVLGEASEAAFVQSVVDLVTGFTDDLLHRGRDPEAVRRGLVAEARRRIRLHLACATFGPVALAEDLGVSVRTLHKAFEQEAETVAAAILDARLVRAKALLGRSGSALSVEAVAQRCGFASASAFSRAFSRTLGVSPRDWRRASDRLLESVGA</sequence>
<dbReference type="PROSITE" id="PS00041">
    <property type="entry name" value="HTH_ARAC_FAMILY_1"/>
    <property type="match status" value="1"/>
</dbReference>
<dbReference type="PANTHER" id="PTHR46796">
    <property type="entry name" value="HTH-TYPE TRANSCRIPTIONAL ACTIVATOR RHAS-RELATED"/>
    <property type="match status" value="1"/>
</dbReference>
<accession>A0A1X9LNZ3</accession>
<evidence type="ECO:0000313" key="2">
    <source>
        <dbReference type="Proteomes" id="UP000192775"/>
    </source>
</evidence>
<dbReference type="InterPro" id="IPR050204">
    <property type="entry name" value="AraC_XylS_family_regulators"/>
</dbReference>